<evidence type="ECO:0000313" key="3">
    <source>
        <dbReference type="Proteomes" id="UP000295578"/>
    </source>
</evidence>
<feature type="transmembrane region" description="Helical" evidence="1">
    <location>
        <begin position="61"/>
        <end position="78"/>
    </location>
</feature>
<protein>
    <submittedName>
        <fullName evidence="2">EamA family transporter RarD</fullName>
    </submittedName>
</protein>
<proteinExistence type="predicted"/>
<sequence length="93" mass="9946">HGAGHAALLVGAGVVTAVPLMLFNASAIRLPMTAIGMLQYLAPVLQFLIGVFVQHEEMPPSRWAGFLLVWLALVTLTWDGLSAGRREAVPEIV</sequence>
<feature type="transmembrane region" description="Helical" evidence="1">
    <location>
        <begin position="6"/>
        <end position="25"/>
    </location>
</feature>
<dbReference type="EMBL" id="SMKY01000327">
    <property type="protein sequence ID" value="TDD65720.1"/>
    <property type="molecule type" value="Genomic_DNA"/>
</dbReference>
<feature type="transmembrane region" description="Helical" evidence="1">
    <location>
        <begin position="37"/>
        <end position="55"/>
    </location>
</feature>
<comment type="caution">
    <text evidence="2">The sequence shown here is derived from an EMBL/GenBank/DDBJ whole genome shotgun (WGS) entry which is preliminary data.</text>
</comment>
<dbReference type="InterPro" id="IPR037185">
    <property type="entry name" value="EmrE-like"/>
</dbReference>
<gene>
    <name evidence="2" type="ORF">E1293_39960</name>
</gene>
<accession>A0A4R5A3V3</accession>
<keyword evidence="1" id="KW-0472">Membrane</keyword>
<evidence type="ECO:0000256" key="1">
    <source>
        <dbReference type="SAM" id="Phobius"/>
    </source>
</evidence>
<dbReference type="SUPFAM" id="SSF103481">
    <property type="entry name" value="Multidrug resistance efflux transporter EmrE"/>
    <property type="match status" value="1"/>
</dbReference>
<dbReference type="RefSeq" id="WP_341770244.1">
    <property type="nucleotide sequence ID" value="NZ_SMKY01000327.1"/>
</dbReference>
<dbReference type="Proteomes" id="UP000295578">
    <property type="component" value="Unassembled WGS sequence"/>
</dbReference>
<feature type="non-terminal residue" evidence="2">
    <location>
        <position position="1"/>
    </location>
</feature>
<organism evidence="2 3">
    <name type="scientific">Actinomadura darangshiensis</name>
    <dbReference type="NCBI Taxonomy" id="705336"/>
    <lineage>
        <taxon>Bacteria</taxon>
        <taxon>Bacillati</taxon>
        <taxon>Actinomycetota</taxon>
        <taxon>Actinomycetes</taxon>
        <taxon>Streptosporangiales</taxon>
        <taxon>Thermomonosporaceae</taxon>
        <taxon>Actinomadura</taxon>
    </lineage>
</organism>
<name>A0A4R5A3V3_9ACTN</name>
<reference evidence="2 3" key="1">
    <citation type="submission" date="2019-03" db="EMBL/GenBank/DDBJ databases">
        <title>Draft genome sequences of novel Actinobacteria.</title>
        <authorList>
            <person name="Sahin N."/>
            <person name="Ay H."/>
            <person name="Saygin H."/>
        </authorList>
    </citation>
    <scope>NUCLEOTIDE SEQUENCE [LARGE SCALE GENOMIC DNA]</scope>
    <source>
        <strain evidence="2 3">DSM 45941</strain>
    </source>
</reference>
<keyword evidence="1" id="KW-0812">Transmembrane</keyword>
<evidence type="ECO:0000313" key="2">
    <source>
        <dbReference type="EMBL" id="TDD65720.1"/>
    </source>
</evidence>
<keyword evidence="1" id="KW-1133">Transmembrane helix</keyword>
<keyword evidence="3" id="KW-1185">Reference proteome</keyword>
<dbReference type="AlphaFoldDB" id="A0A4R5A3V3"/>